<sequence length="462" mass="52968">MPKSIFTLVEQSVDKFRTLMSGNGKKKARTFQRREISRDQHNVSRSAISEPAKKVLHRLNKSGYEAYLVGGGVRDILLGGKPKDFDIATNATPEEVHDLFRNSRLIGRRFRIVHVVFGREVIEVTTFRGNATEADTDTDDDDRKTSEHGLLLRDNVYGNQEEDALRRDFTVNALYYCIRDFTIIDFADGIEDLRHRQLRLIGDPETRYREDPVRMLRAVRFAAKLGFDIEPETEAPIRELAPLLTHIPPARLFDEVLKLFSAGHGEATYDLLTRYNLLAPLFPETVRAIEAGEPDELIRQSLKNTDARIAQGKSVTPYFLFAAMLWPALQAEWHRRQDNGDPVQPALHGAIGKVIGRQVQATSIPKRFSGPMKEIWELQMRLPRRQGKRAFATMSHPRFRAAYDFLLVREASGEIEPGLGQWWTEFQQTDERGQERMLSQLTSDAPKKRKRRRKPAQKPAQQ</sequence>
<dbReference type="GO" id="GO:0043633">
    <property type="term" value="P:polyadenylation-dependent RNA catabolic process"/>
    <property type="evidence" value="ECO:0007669"/>
    <property type="project" value="InterPro"/>
</dbReference>
<evidence type="ECO:0000259" key="11">
    <source>
        <dbReference type="Pfam" id="PF12626"/>
    </source>
</evidence>
<feature type="domain" description="Polymerase A arginine-rich C-terminal" evidence="11">
    <location>
        <begin position="340"/>
        <end position="454"/>
    </location>
</feature>
<dbReference type="NCBIfam" id="TIGR01942">
    <property type="entry name" value="pcnB"/>
    <property type="match status" value="1"/>
</dbReference>
<keyword evidence="13" id="KW-0548">Nucleotidyltransferase</keyword>
<dbReference type="PATRIC" id="fig|1658765.3.peg.3921"/>
<dbReference type="InterPro" id="IPR025866">
    <property type="entry name" value="PolyA_pol_arg_C_dom"/>
</dbReference>
<evidence type="ECO:0000313" key="13">
    <source>
        <dbReference type="EMBL" id="KMQ73448.1"/>
    </source>
</evidence>
<keyword evidence="2 7" id="KW-0808">Transferase</keyword>
<feature type="active site" evidence="7">
    <location>
        <position position="168"/>
    </location>
</feature>
<dbReference type="Pfam" id="PF12626">
    <property type="entry name" value="PolyA_pol_arg_C"/>
    <property type="match status" value="1"/>
</dbReference>
<feature type="domain" description="Poly A polymerase head" evidence="10">
    <location>
        <begin position="66"/>
        <end position="199"/>
    </location>
</feature>
<dbReference type="EMBL" id="LFBU01000002">
    <property type="protein sequence ID" value="KMQ73448.1"/>
    <property type="molecule type" value="Genomic_DNA"/>
</dbReference>
<dbReference type="PANTHER" id="PTHR43051:SF1">
    <property type="entry name" value="POLYNUCLEOTIDE ADENYLYLTRANSFERASE FAMILY PROTEIN"/>
    <property type="match status" value="1"/>
</dbReference>
<dbReference type="STRING" id="1658765.Msub_20649"/>
<dbReference type="InterPro" id="IPR052191">
    <property type="entry name" value="tRNA_ntf/polyA_polymerase_I"/>
</dbReference>
<keyword evidence="3 7" id="KW-0547">Nucleotide-binding</keyword>
<evidence type="ECO:0000256" key="5">
    <source>
        <dbReference type="ARBA" id="ARBA00022884"/>
    </source>
</evidence>
<dbReference type="HAMAP" id="MF_00957">
    <property type="entry name" value="PolyA_pol"/>
    <property type="match status" value="1"/>
</dbReference>
<dbReference type="InterPro" id="IPR002646">
    <property type="entry name" value="PolA_pol_head_dom"/>
</dbReference>
<organism evidence="13 14">
    <name type="scientific">Marinobacter subterrani</name>
    <dbReference type="NCBI Taxonomy" id="1658765"/>
    <lineage>
        <taxon>Bacteria</taxon>
        <taxon>Pseudomonadati</taxon>
        <taxon>Pseudomonadota</taxon>
        <taxon>Gammaproteobacteria</taxon>
        <taxon>Pseudomonadales</taxon>
        <taxon>Marinobacteraceae</taxon>
        <taxon>Marinobacter</taxon>
    </lineage>
</organism>
<dbReference type="InterPro" id="IPR043519">
    <property type="entry name" value="NT_sf"/>
</dbReference>
<dbReference type="Pfam" id="PF12627">
    <property type="entry name" value="PolyA_pol_RNAbd"/>
    <property type="match status" value="1"/>
</dbReference>
<evidence type="ECO:0000256" key="3">
    <source>
        <dbReference type="ARBA" id="ARBA00022741"/>
    </source>
</evidence>
<evidence type="ECO:0000256" key="9">
    <source>
        <dbReference type="SAM" id="MobiDB-lite"/>
    </source>
</evidence>
<dbReference type="Pfam" id="PF01743">
    <property type="entry name" value="PolyA_pol"/>
    <property type="match status" value="1"/>
</dbReference>
<keyword evidence="5 7" id="KW-0694">RNA-binding</keyword>
<feature type="active site" evidence="7">
    <location>
        <position position="84"/>
    </location>
</feature>
<evidence type="ECO:0000259" key="12">
    <source>
        <dbReference type="Pfam" id="PF12627"/>
    </source>
</evidence>
<keyword evidence="4 7" id="KW-0067">ATP-binding</keyword>
<dbReference type="SUPFAM" id="SSF81891">
    <property type="entry name" value="Poly A polymerase C-terminal region-like"/>
    <property type="match status" value="1"/>
</dbReference>
<evidence type="ECO:0000259" key="10">
    <source>
        <dbReference type="Pfam" id="PF01743"/>
    </source>
</evidence>
<evidence type="ECO:0000256" key="2">
    <source>
        <dbReference type="ARBA" id="ARBA00022679"/>
    </source>
</evidence>
<dbReference type="Gene3D" id="1.10.3090.10">
    <property type="entry name" value="cca-adding enzyme, domain 2"/>
    <property type="match status" value="1"/>
</dbReference>
<dbReference type="SUPFAM" id="SSF81301">
    <property type="entry name" value="Nucleotidyltransferase"/>
    <property type="match status" value="1"/>
</dbReference>
<keyword evidence="1 7" id="KW-0507">mRNA processing</keyword>
<dbReference type="InterPro" id="IPR032828">
    <property type="entry name" value="PolyA_RNA-bd"/>
</dbReference>
<dbReference type="GO" id="GO:0003723">
    <property type="term" value="F:RNA binding"/>
    <property type="evidence" value="ECO:0007669"/>
    <property type="project" value="UniProtKB-UniRule"/>
</dbReference>
<evidence type="ECO:0000313" key="14">
    <source>
        <dbReference type="Proteomes" id="UP000036102"/>
    </source>
</evidence>
<protein>
    <recommendedName>
        <fullName evidence="7">Poly(A) polymerase I</fullName>
        <shortName evidence="7">PAP I</shortName>
        <ecNumber evidence="7">2.7.7.19</ecNumber>
    </recommendedName>
</protein>
<dbReference type="AlphaFoldDB" id="A0A0J7J4B8"/>
<dbReference type="EC" id="2.7.7.19" evidence="7"/>
<reference evidence="13 14" key="1">
    <citation type="submission" date="2015-06" db="EMBL/GenBank/DDBJ databases">
        <title>Marinobacter subterrani, a genetically tractable neutrophilic iron-oxidizing strain isolated from the Soudan Iron Mine.</title>
        <authorList>
            <person name="Bonis B.M."/>
            <person name="Gralnick J.A."/>
        </authorList>
    </citation>
    <scope>NUCLEOTIDE SEQUENCE [LARGE SCALE GENOMIC DNA]</scope>
    <source>
        <strain evidence="13 14">JG233</strain>
    </source>
</reference>
<keyword evidence="6 7" id="KW-0804">Transcription</keyword>
<evidence type="ECO:0000256" key="6">
    <source>
        <dbReference type="ARBA" id="ARBA00023163"/>
    </source>
</evidence>
<dbReference type="PANTHER" id="PTHR43051">
    <property type="entry name" value="POLYNUCLEOTIDE ADENYLYLTRANSFERASE FAMILY PROTEIN"/>
    <property type="match status" value="1"/>
</dbReference>
<feature type="compositionally biased region" description="Basic residues" evidence="9">
    <location>
        <begin position="447"/>
        <end position="456"/>
    </location>
</feature>
<dbReference type="GO" id="GO:1990817">
    <property type="term" value="F:poly(A) RNA polymerase activity"/>
    <property type="evidence" value="ECO:0007669"/>
    <property type="project" value="UniProtKB-UniRule"/>
</dbReference>
<dbReference type="FunFam" id="3.30.460.10:FF:000035">
    <property type="entry name" value="Poly(A) polymerase I"/>
    <property type="match status" value="1"/>
</dbReference>
<keyword evidence="14" id="KW-1185">Reference proteome</keyword>
<comment type="function">
    <text evidence="7">Adds poly(A) tail to the 3' end of many RNAs, which usually targets these RNAs for decay. Plays a significant role in the global control of gene expression, through influencing the rate of transcript degradation, and in the general RNA quality control.</text>
</comment>
<comment type="caution">
    <text evidence="13">The sequence shown here is derived from an EMBL/GenBank/DDBJ whole genome shotgun (WGS) entry which is preliminary data.</text>
</comment>
<comment type="similarity">
    <text evidence="7 8">Belongs to the tRNA nucleotidyltransferase/poly(A) polymerase family.</text>
</comment>
<dbReference type="Gene3D" id="3.30.460.10">
    <property type="entry name" value="Beta Polymerase, domain 2"/>
    <property type="match status" value="1"/>
</dbReference>
<evidence type="ECO:0000256" key="4">
    <source>
        <dbReference type="ARBA" id="ARBA00022840"/>
    </source>
</evidence>
<dbReference type="CDD" id="cd05398">
    <property type="entry name" value="NT_ClassII-CCAase"/>
    <property type="match status" value="1"/>
</dbReference>
<dbReference type="Proteomes" id="UP000036102">
    <property type="component" value="Unassembled WGS sequence"/>
</dbReference>
<feature type="domain" description="tRNA nucleotidyltransferase/poly(A) polymerase RNA and SrmB- binding" evidence="12">
    <location>
        <begin position="226"/>
        <end position="285"/>
    </location>
</feature>
<evidence type="ECO:0000256" key="8">
    <source>
        <dbReference type="RuleBase" id="RU003953"/>
    </source>
</evidence>
<proteinExistence type="inferred from homology"/>
<name>A0A0J7J4B8_9GAMM</name>
<dbReference type="GO" id="GO:0006397">
    <property type="term" value="P:mRNA processing"/>
    <property type="evidence" value="ECO:0007669"/>
    <property type="project" value="UniProtKB-KW"/>
</dbReference>
<accession>A0A0J7J4B8</accession>
<evidence type="ECO:0000256" key="7">
    <source>
        <dbReference type="HAMAP-Rule" id="MF_00957"/>
    </source>
</evidence>
<feature type="region of interest" description="Disordered" evidence="9">
    <location>
        <begin position="431"/>
        <end position="462"/>
    </location>
</feature>
<feature type="active site" evidence="7">
    <location>
        <position position="86"/>
    </location>
</feature>
<evidence type="ECO:0000256" key="1">
    <source>
        <dbReference type="ARBA" id="ARBA00022664"/>
    </source>
</evidence>
<gene>
    <name evidence="7" type="primary">pcnB</name>
    <name evidence="13" type="ORF">Msub_20649</name>
</gene>
<dbReference type="OrthoDB" id="9805698at2"/>
<dbReference type="GO" id="GO:0005524">
    <property type="term" value="F:ATP binding"/>
    <property type="evidence" value="ECO:0007669"/>
    <property type="project" value="UniProtKB-UniRule"/>
</dbReference>
<dbReference type="InterPro" id="IPR010206">
    <property type="entry name" value="PolA_pol_I"/>
</dbReference>
<comment type="catalytic activity">
    <reaction evidence="7">
        <text>RNA(n) + ATP = RNA(n)-3'-adenine ribonucleotide + diphosphate</text>
        <dbReference type="Rhea" id="RHEA:11332"/>
        <dbReference type="Rhea" id="RHEA-COMP:14527"/>
        <dbReference type="Rhea" id="RHEA-COMP:17347"/>
        <dbReference type="ChEBI" id="CHEBI:30616"/>
        <dbReference type="ChEBI" id="CHEBI:33019"/>
        <dbReference type="ChEBI" id="CHEBI:140395"/>
        <dbReference type="ChEBI" id="CHEBI:173115"/>
        <dbReference type="EC" id="2.7.7.19"/>
    </reaction>
</comment>